<gene>
    <name evidence="4" type="ORF">ACHAXA_000973</name>
</gene>
<keyword evidence="1" id="KW-0175">Coiled coil</keyword>
<name>A0ABD3SEA0_9STRA</name>
<evidence type="ECO:0000256" key="1">
    <source>
        <dbReference type="SAM" id="Coils"/>
    </source>
</evidence>
<keyword evidence="2" id="KW-1133">Transmembrane helix</keyword>
<reference evidence="4 5" key="1">
    <citation type="submission" date="2024-10" db="EMBL/GenBank/DDBJ databases">
        <title>Updated reference genomes for cyclostephanoid diatoms.</title>
        <authorList>
            <person name="Roberts W.R."/>
            <person name="Alverson A.J."/>
        </authorList>
    </citation>
    <scope>NUCLEOTIDE SEQUENCE [LARGE SCALE GENOMIC DNA]</scope>
    <source>
        <strain evidence="4 5">AJA228-03</strain>
    </source>
</reference>
<dbReference type="Proteomes" id="UP001530377">
    <property type="component" value="Unassembled WGS sequence"/>
</dbReference>
<feature type="coiled-coil region" evidence="1">
    <location>
        <begin position="333"/>
        <end position="374"/>
    </location>
</feature>
<evidence type="ECO:0000313" key="4">
    <source>
        <dbReference type="EMBL" id="KAL3822708.1"/>
    </source>
</evidence>
<feature type="transmembrane region" description="Helical" evidence="2">
    <location>
        <begin position="429"/>
        <end position="448"/>
    </location>
</feature>
<dbReference type="EMBL" id="JALLPB020000057">
    <property type="protein sequence ID" value="KAL3822708.1"/>
    <property type="molecule type" value="Genomic_DNA"/>
</dbReference>
<feature type="chain" id="PRO_5044842893" evidence="3">
    <location>
        <begin position="17"/>
        <end position="450"/>
    </location>
</feature>
<dbReference type="AlphaFoldDB" id="A0ABD3SEA0"/>
<comment type="caution">
    <text evidence="4">The sequence shown here is derived from an EMBL/GenBank/DDBJ whole genome shotgun (WGS) entry which is preliminary data.</text>
</comment>
<organism evidence="4 5">
    <name type="scientific">Cyclostephanos tholiformis</name>
    <dbReference type="NCBI Taxonomy" id="382380"/>
    <lineage>
        <taxon>Eukaryota</taxon>
        <taxon>Sar</taxon>
        <taxon>Stramenopiles</taxon>
        <taxon>Ochrophyta</taxon>
        <taxon>Bacillariophyta</taxon>
        <taxon>Coscinodiscophyceae</taxon>
        <taxon>Thalassiosirophycidae</taxon>
        <taxon>Stephanodiscales</taxon>
        <taxon>Stephanodiscaceae</taxon>
        <taxon>Cyclostephanos</taxon>
    </lineage>
</organism>
<evidence type="ECO:0000256" key="3">
    <source>
        <dbReference type="SAM" id="SignalP"/>
    </source>
</evidence>
<feature type="signal peptide" evidence="3">
    <location>
        <begin position="1"/>
        <end position="16"/>
    </location>
</feature>
<keyword evidence="5" id="KW-1185">Reference proteome</keyword>
<proteinExistence type="predicted"/>
<keyword evidence="3" id="KW-0732">Signal</keyword>
<evidence type="ECO:0000256" key="2">
    <source>
        <dbReference type="SAM" id="Phobius"/>
    </source>
</evidence>
<sequence>MAIRLLMISNVMTVASWLPTATSFLGVRTFRTHSITVVNFRGNINRGSRSSYPHAYAPLVLSAKNDDDLEKEEDEGDSLLNDRREGMADAFAALDSLTADDFDDLMPLSPTGGEGSSESNSSFTMGLNMEDSAKLFMEMQEELSSLGDEGVYDEILGDLTRDEHDLDLPKTFLNIEEELTSLILALDEAADIRTADNPAAFDKVVLNDADGIGSVQSSADDGDASLTTADVSNDRLTQDIKPSLSMEEFISSALKEAVNEIGDSSELLSYTGSGKTEDIAKMAGQLLENDELRKEIEKIFDVAGEKLRLEVEVMKKEQESVIQSGSKQGLDYLESEKQRISEAEESVTRLIRKVARETEEVQKAMEGLELAKKQTSGDGGSGNIEDTALELKKGGIIKQASLVGGLLFGSRAITDSILVLSSPYGEEHFLPAIAQALIALACAAYFFLVK</sequence>
<evidence type="ECO:0000313" key="5">
    <source>
        <dbReference type="Proteomes" id="UP001530377"/>
    </source>
</evidence>
<keyword evidence="2" id="KW-0812">Transmembrane</keyword>
<keyword evidence="2" id="KW-0472">Membrane</keyword>
<protein>
    <submittedName>
        <fullName evidence="4">Uncharacterized protein</fullName>
    </submittedName>
</protein>
<accession>A0ABD3SEA0</accession>